<dbReference type="PANTHER" id="PTHR43705">
    <property type="entry name" value="HYDROXYACYLGLUTATHIONE HYDROLASE"/>
    <property type="match status" value="1"/>
</dbReference>
<evidence type="ECO:0000256" key="7">
    <source>
        <dbReference type="ARBA" id="ARBA00022801"/>
    </source>
</evidence>
<dbReference type="NCBIfam" id="TIGR03413">
    <property type="entry name" value="GSH_gloB"/>
    <property type="match status" value="1"/>
</dbReference>
<dbReference type="OrthoDB" id="515692at2759"/>
<dbReference type="HAMAP" id="MF_01374">
    <property type="entry name" value="Glyoxalase_2"/>
    <property type="match status" value="1"/>
</dbReference>
<evidence type="ECO:0000256" key="5">
    <source>
        <dbReference type="ARBA" id="ARBA00011917"/>
    </source>
</evidence>
<dbReference type="Gene3D" id="3.60.15.10">
    <property type="entry name" value="Ribonuclease Z/Hydroxyacylglutathione hydrolase-like"/>
    <property type="match status" value="1"/>
</dbReference>
<dbReference type="Proteomes" id="UP000232323">
    <property type="component" value="Unassembled WGS sequence"/>
</dbReference>
<evidence type="ECO:0000313" key="11">
    <source>
        <dbReference type="EMBL" id="GAX77413.1"/>
    </source>
</evidence>
<dbReference type="EC" id="3.1.2.6" evidence="5"/>
<keyword evidence="12" id="KW-1185">Reference proteome</keyword>
<evidence type="ECO:0000256" key="2">
    <source>
        <dbReference type="ARBA" id="ARBA00001947"/>
    </source>
</evidence>
<dbReference type="SUPFAM" id="SSF56281">
    <property type="entry name" value="Metallo-hydrolase/oxidoreductase"/>
    <property type="match status" value="1"/>
</dbReference>
<evidence type="ECO:0000313" key="12">
    <source>
        <dbReference type="Proteomes" id="UP000232323"/>
    </source>
</evidence>
<dbReference type="CDD" id="cd07723">
    <property type="entry name" value="hydroxyacylglutathione_hydrolase_MBL-fold"/>
    <property type="match status" value="1"/>
</dbReference>
<dbReference type="InterPro" id="IPR032282">
    <property type="entry name" value="HAGH_C"/>
</dbReference>
<comment type="pathway">
    <text evidence="3">Secondary metabolite metabolism; methylglyoxal degradation; (R)-lactate from methylglyoxal: step 2/2.</text>
</comment>
<dbReference type="InterPro" id="IPR001279">
    <property type="entry name" value="Metallo-B-lactamas"/>
</dbReference>
<name>A0A250X2U3_9CHLO</name>
<dbReference type="GO" id="GO:0019243">
    <property type="term" value="P:methylglyoxal catabolic process to D-lactate via S-lactoyl-glutathione"/>
    <property type="evidence" value="ECO:0007669"/>
    <property type="project" value="InterPro"/>
</dbReference>
<evidence type="ECO:0000256" key="1">
    <source>
        <dbReference type="ARBA" id="ARBA00001623"/>
    </source>
</evidence>
<comment type="similarity">
    <text evidence="4">Belongs to the metallo-beta-lactamase superfamily. Glyoxalase II family.</text>
</comment>
<dbReference type="PANTHER" id="PTHR43705:SF1">
    <property type="entry name" value="HYDROXYACYLGLUTATHIONE HYDROLASE GLOB"/>
    <property type="match status" value="1"/>
</dbReference>
<comment type="cofactor">
    <cofactor evidence="2">
        <name>Zn(2+)</name>
        <dbReference type="ChEBI" id="CHEBI:29105"/>
    </cofactor>
</comment>
<evidence type="ECO:0000256" key="6">
    <source>
        <dbReference type="ARBA" id="ARBA00022723"/>
    </source>
</evidence>
<keyword evidence="8" id="KW-0862">Zinc</keyword>
<dbReference type="InterPro" id="IPR017782">
    <property type="entry name" value="Hydroxyacylglutathione_Hdrlase"/>
</dbReference>
<feature type="domain" description="Metallo-beta-lactamase" evidence="10">
    <location>
        <begin position="58"/>
        <end position="217"/>
    </location>
</feature>
<sequence>MFRKLVYSSAASRLHSVPPQISSGNFVKASRVLRTAIVSEAETSTSEMEIERVYCLSDNYSWLLHDPQAGTTAVVDPAEKTPVQEKLKSKGWTLTHILNTHHHHDHVGANLSLKKEYEGLCIVGPAADKDRIPGIDICVADGDVYKFGSRDVHVFDTPGHTKGHITFWIPSTKALFPGDTLFALGCGRLFEGDPQVMWSSLSKLLPLPDDTKVYCAHEYTQSNARFAVFIDPSNSALAKRKEEIDDMRSQNIPTVPSLLGEEKATNPFLRPFSDSIRSHLGLGSSVPDWQVFGVVRKAKDVF</sequence>
<reference evidence="11 12" key="1">
    <citation type="submission" date="2017-08" db="EMBL/GenBank/DDBJ databases">
        <title>Acidophilic green algal genome provides insights into adaptation to an acidic environment.</title>
        <authorList>
            <person name="Hirooka S."/>
            <person name="Hirose Y."/>
            <person name="Kanesaki Y."/>
            <person name="Higuchi S."/>
            <person name="Fujiwara T."/>
            <person name="Onuma R."/>
            <person name="Era A."/>
            <person name="Ohbayashi R."/>
            <person name="Uzuka A."/>
            <person name="Nozaki H."/>
            <person name="Yoshikawa H."/>
            <person name="Miyagishima S.Y."/>
        </authorList>
    </citation>
    <scope>NUCLEOTIDE SEQUENCE [LARGE SCALE GENOMIC DNA]</scope>
    <source>
        <strain evidence="11 12">NIES-2499</strain>
    </source>
</reference>
<evidence type="ECO:0000256" key="3">
    <source>
        <dbReference type="ARBA" id="ARBA00004963"/>
    </source>
</evidence>
<dbReference type="STRING" id="1157962.A0A250X2U3"/>
<dbReference type="InterPro" id="IPR035680">
    <property type="entry name" value="Clx_II_MBL"/>
</dbReference>
<accession>A0A250X2U3</accession>
<keyword evidence="6" id="KW-0479">Metal-binding</keyword>
<evidence type="ECO:0000256" key="4">
    <source>
        <dbReference type="ARBA" id="ARBA00006759"/>
    </source>
</evidence>
<dbReference type="GO" id="GO:0004416">
    <property type="term" value="F:hydroxyacylglutathione hydrolase activity"/>
    <property type="evidence" value="ECO:0007669"/>
    <property type="project" value="UniProtKB-EC"/>
</dbReference>
<organism evidence="11 12">
    <name type="scientific">Chlamydomonas eustigma</name>
    <dbReference type="NCBI Taxonomy" id="1157962"/>
    <lineage>
        <taxon>Eukaryota</taxon>
        <taxon>Viridiplantae</taxon>
        <taxon>Chlorophyta</taxon>
        <taxon>core chlorophytes</taxon>
        <taxon>Chlorophyceae</taxon>
        <taxon>CS clade</taxon>
        <taxon>Chlamydomonadales</taxon>
        <taxon>Chlamydomonadaceae</taxon>
        <taxon>Chlamydomonas</taxon>
    </lineage>
</organism>
<dbReference type="EMBL" id="BEGY01000024">
    <property type="protein sequence ID" value="GAX77413.1"/>
    <property type="molecule type" value="Genomic_DNA"/>
</dbReference>
<dbReference type="Pfam" id="PF00753">
    <property type="entry name" value="Lactamase_B"/>
    <property type="match status" value="1"/>
</dbReference>
<dbReference type="GO" id="GO:0046872">
    <property type="term" value="F:metal ion binding"/>
    <property type="evidence" value="ECO:0007669"/>
    <property type="project" value="UniProtKB-KW"/>
</dbReference>
<gene>
    <name evidence="11" type="ORF">CEUSTIGMA_g4859.t1</name>
</gene>
<dbReference type="AlphaFoldDB" id="A0A250X2U3"/>
<keyword evidence="7" id="KW-0378">Hydrolase</keyword>
<comment type="catalytic activity">
    <reaction evidence="1">
        <text>an S-(2-hydroxyacyl)glutathione + H2O = a 2-hydroxy carboxylate + glutathione + H(+)</text>
        <dbReference type="Rhea" id="RHEA:21864"/>
        <dbReference type="ChEBI" id="CHEBI:15377"/>
        <dbReference type="ChEBI" id="CHEBI:15378"/>
        <dbReference type="ChEBI" id="CHEBI:57925"/>
        <dbReference type="ChEBI" id="CHEBI:58896"/>
        <dbReference type="ChEBI" id="CHEBI:71261"/>
        <dbReference type="EC" id="3.1.2.6"/>
    </reaction>
</comment>
<dbReference type="InterPro" id="IPR050110">
    <property type="entry name" value="Glyoxalase_II_hydrolase"/>
</dbReference>
<dbReference type="Pfam" id="PF16123">
    <property type="entry name" value="HAGH_C"/>
    <property type="match status" value="1"/>
</dbReference>
<evidence type="ECO:0000256" key="8">
    <source>
        <dbReference type="ARBA" id="ARBA00022833"/>
    </source>
</evidence>
<dbReference type="PIRSF" id="PIRSF005457">
    <property type="entry name" value="Glx"/>
    <property type="match status" value="1"/>
</dbReference>
<proteinExistence type="inferred from homology"/>
<comment type="caution">
    <text evidence="11">The sequence shown here is derived from an EMBL/GenBank/DDBJ whole genome shotgun (WGS) entry which is preliminary data.</text>
</comment>
<evidence type="ECO:0000256" key="9">
    <source>
        <dbReference type="ARBA" id="ARBA00031044"/>
    </source>
</evidence>
<evidence type="ECO:0000259" key="10">
    <source>
        <dbReference type="SMART" id="SM00849"/>
    </source>
</evidence>
<dbReference type="SMART" id="SM00849">
    <property type="entry name" value="Lactamase_B"/>
    <property type="match status" value="1"/>
</dbReference>
<protein>
    <recommendedName>
        <fullName evidence="5">hydroxyacylglutathione hydrolase</fullName>
        <ecNumber evidence="5">3.1.2.6</ecNumber>
    </recommendedName>
    <alternativeName>
        <fullName evidence="9">Glyoxalase II</fullName>
    </alternativeName>
</protein>
<dbReference type="InterPro" id="IPR036866">
    <property type="entry name" value="RibonucZ/Hydroxyglut_hydro"/>
</dbReference>